<dbReference type="AlphaFoldDB" id="A0AA35ZK33"/>
<evidence type="ECO:0000313" key="1">
    <source>
        <dbReference type="EMBL" id="CAI9293611.1"/>
    </source>
</evidence>
<reference evidence="1" key="1">
    <citation type="submission" date="2023-04" db="EMBL/GenBank/DDBJ databases">
        <authorList>
            <person name="Vijverberg K."/>
            <person name="Xiong W."/>
            <person name="Schranz E."/>
        </authorList>
    </citation>
    <scope>NUCLEOTIDE SEQUENCE</scope>
</reference>
<proteinExistence type="predicted"/>
<protein>
    <submittedName>
        <fullName evidence="1">Uncharacterized protein</fullName>
    </submittedName>
</protein>
<dbReference type="EMBL" id="OX465083">
    <property type="protein sequence ID" value="CAI9293611.1"/>
    <property type="molecule type" value="Genomic_DNA"/>
</dbReference>
<sequence>MAKLLGGIGDILGGQFSVQEKREVVVVPSSLGASPSRSAGSPLVNPGLCSGWLITRNSLLSEDTTAQEWSRCVCPPVTMSSLVGKPSACMADDLCYTTAHTSVLMVVAAERVRLAGASQGQLKVL</sequence>
<dbReference type="Proteomes" id="UP001177003">
    <property type="component" value="Chromosome 7"/>
</dbReference>
<organism evidence="1 2">
    <name type="scientific">Lactuca saligna</name>
    <name type="common">Willowleaf lettuce</name>
    <dbReference type="NCBI Taxonomy" id="75948"/>
    <lineage>
        <taxon>Eukaryota</taxon>
        <taxon>Viridiplantae</taxon>
        <taxon>Streptophyta</taxon>
        <taxon>Embryophyta</taxon>
        <taxon>Tracheophyta</taxon>
        <taxon>Spermatophyta</taxon>
        <taxon>Magnoliopsida</taxon>
        <taxon>eudicotyledons</taxon>
        <taxon>Gunneridae</taxon>
        <taxon>Pentapetalae</taxon>
        <taxon>asterids</taxon>
        <taxon>campanulids</taxon>
        <taxon>Asterales</taxon>
        <taxon>Asteraceae</taxon>
        <taxon>Cichorioideae</taxon>
        <taxon>Cichorieae</taxon>
        <taxon>Lactucinae</taxon>
        <taxon>Lactuca</taxon>
    </lineage>
</organism>
<gene>
    <name evidence="1" type="ORF">LSALG_LOCUS32631</name>
</gene>
<accession>A0AA35ZK33</accession>
<evidence type="ECO:0000313" key="2">
    <source>
        <dbReference type="Proteomes" id="UP001177003"/>
    </source>
</evidence>
<name>A0AA35ZK33_LACSI</name>
<keyword evidence="2" id="KW-1185">Reference proteome</keyword>